<evidence type="ECO:0000313" key="1">
    <source>
        <dbReference type="EMBL" id="KNA93745.1"/>
    </source>
</evidence>
<proteinExistence type="predicted"/>
<evidence type="ECO:0000313" key="2">
    <source>
        <dbReference type="Proteomes" id="UP000009097"/>
    </source>
</evidence>
<dbReference type="GeneID" id="28958520"/>
<dbReference type="KEGG" id="fox:FOXG_17814"/>
<accession>A0A0J9U6R4</accession>
<dbReference type="RefSeq" id="XP_018231791.1">
    <property type="nucleotide sequence ID" value="XM_018397801.1"/>
</dbReference>
<dbReference type="EMBL" id="DS231696">
    <property type="protein sequence ID" value="KNA93745.1"/>
    <property type="molecule type" value="Genomic_DNA"/>
</dbReference>
<dbReference type="VEuPathDB" id="FungiDB:FOXG_17814"/>
<organism evidence="1 2">
    <name type="scientific">Fusarium oxysporum f. sp. lycopersici (strain 4287 / CBS 123668 / FGSC 9935 / NRRL 34936)</name>
    <name type="common">Fusarium vascular wilt of tomato</name>
    <dbReference type="NCBI Taxonomy" id="426428"/>
    <lineage>
        <taxon>Eukaryota</taxon>
        <taxon>Fungi</taxon>
        <taxon>Dikarya</taxon>
        <taxon>Ascomycota</taxon>
        <taxon>Pezizomycotina</taxon>
        <taxon>Sordariomycetes</taxon>
        <taxon>Hypocreomycetidae</taxon>
        <taxon>Hypocreales</taxon>
        <taxon>Nectriaceae</taxon>
        <taxon>Fusarium</taxon>
        <taxon>Fusarium oxysporum species complex</taxon>
    </lineage>
</organism>
<gene>
    <name evidence="1" type="ORF">FOXG_17814</name>
</gene>
<name>A0A0J9U6R4_FUSO4</name>
<sequence>MSNLDARLAAMSHWGNEGVCLLVLETGVRTLRGNRTDTYKRIGYIDFRSDMVEIEKAETRKDNSARCDRGS</sequence>
<reference evidence="1" key="2">
    <citation type="journal article" date="2010" name="Nature">
        <title>Comparative genomics reveals mobile pathogenicity chromosomes in Fusarium.</title>
        <authorList>
            <person name="Ma L.J."/>
            <person name="van der Does H.C."/>
            <person name="Borkovich K.A."/>
            <person name="Coleman J.J."/>
            <person name="Daboussi M.J."/>
            <person name="Di Pietro A."/>
            <person name="Dufresne M."/>
            <person name="Freitag M."/>
            <person name="Grabherr M."/>
            <person name="Henrissat B."/>
            <person name="Houterman P.M."/>
            <person name="Kang S."/>
            <person name="Shim W.B."/>
            <person name="Woloshuk C."/>
            <person name="Xie X."/>
            <person name="Xu J.R."/>
            <person name="Antoniw J."/>
            <person name="Baker S.E."/>
            <person name="Bluhm B.H."/>
            <person name="Breakspear A."/>
            <person name="Brown D.W."/>
            <person name="Butchko R.A."/>
            <person name="Chapman S."/>
            <person name="Coulson R."/>
            <person name="Coutinho P.M."/>
            <person name="Danchin E.G."/>
            <person name="Diener A."/>
            <person name="Gale L.R."/>
            <person name="Gardiner D.M."/>
            <person name="Goff S."/>
            <person name="Hammond-Kosack K.E."/>
            <person name="Hilburn K."/>
            <person name="Hua-Van A."/>
            <person name="Jonkers W."/>
            <person name="Kazan K."/>
            <person name="Kodira C.D."/>
            <person name="Koehrsen M."/>
            <person name="Kumar L."/>
            <person name="Lee Y.H."/>
            <person name="Li L."/>
            <person name="Manners J.M."/>
            <person name="Miranda-Saavedra D."/>
            <person name="Mukherjee M."/>
            <person name="Park G."/>
            <person name="Park J."/>
            <person name="Park S.Y."/>
            <person name="Proctor R.H."/>
            <person name="Regev A."/>
            <person name="Ruiz-Roldan M.C."/>
            <person name="Sain D."/>
            <person name="Sakthikumar S."/>
            <person name="Sykes S."/>
            <person name="Schwartz D.C."/>
            <person name="Turgeon B.G."/>
            <person name="Wapinski I."/>
            <person name="Yoder O."/>
            <person name="Young S."/>
            <person name="Zeng Q."/>
            <person name="Zhou S."/>
            <person name="Galagan J."/>
            <person name="Cuomo C.A."/>
            <person name="Kistler H.C."/>
            <person name="Rep M."/>
        </authorList>
    </citation>
    <scope>NUCLEOTIDE SEQUENCE [LARGE SCALE GENOMIC DNA]</scope>
    <source>
        <strain evidence="1">4287</strain>
    </source>
</reference>
<dbReference type="Proteomes" id="UP000009097">
    <property type="component" value="Unassembled WGS sequence"/>
</dbReference>
<dbReference type="AlphaFoldDB" id="A0A0J9U6R4"/>
<protein>
    <submittedName>
        <fullName evidence="1">Uncharacterized protein</fullName>
    </submittedName>
</protein>
<reference evidence="1" key="1">
    <citation type="submission" date="2007-04" db="EMBL/GenBank/DDBJ databases">
        <authorList>
            <consortium name="The Broad Institute Genome Sequencing Platform"/>
            <person name="Birren B."/>
            <person name="Lander E."/>
            <person name="Galagan J."/>
            <person name="Nusbaum C."/>
            <person name="Devon K."/>
            <person name="Ma L.-J."/>
            <person name="Jaffe D."/>
            <person name="Butler J."/>
            <person name="Alvarez P."/>
            <person name="Gnerre S."/>
            <person name="Grabherr M."/>
            <person name="Kleber M."/>
            <person name="Mauceli E."/>
            <person name="Brockman W."/>
            <person name="MacCallum I.A."/>
            <person name="Young S."/>
            <person name="LaButti K."/>
            <person name="DeCaprio D."/>
            <person name="Crawford M."/>
            <person name="Koehrsen M."/>
            <person name="Engels R."/>
            <person name="Montgomery P."/>
            <person name="Pearson M."/>
            <person name="Howarth C."/>
            <person name="Larson L."/>
            <person name="White J."/>
            <person name="O'Leary S."/>
            <person name="Kodira C."/>
            <person name="Zeng Q."/>
            <person name="Yandava C."/>
            <person name="Alvarado L."/>
            <person name="Kistler C."/>
            <person name="Shim W.-B."/>
            <person name="Kang S."/>
            <person name="Woloshuk C."/>
        </authorList>
    </citation>
    <scope>NUCLEOTIDE SEQUENCE</scope>
    <source>
        <strain evidence="1">4287</strain>
    </source>
</reference>